<evidence type="ECO:0000256" key="7">
    <source>
        <dbReference type="RuleBase" id="RU362048"/>
    </source>
</evidence>
<comment type="subcellular location">
    <subcellularLocation>
        <location evidence="1 7">Cell membrane</location>
        <topology evidence="1 7">Multi-pass membrane protein</topology>
    </subcellularLocation>
</comment>
<evidence type="ECO:0000256" key="1">
    <source>
        <dbReference type="ARBA" id="ARBA00004651"/>
    </source>
</evidence>
<evidence type="ECO:0000256" key="4">
    <source>
        <dbReference type="ARBA" id="ARBA00022692"/>
    </source>
</evidence>
<gene>
    <name evidence="8" type="ORF">HYZ11_06370</name>
</gene>
<dbReference type="EMBL" id="JACPUR010000016">
    <property type="protein sequence ID" value="MBI3127210.1"/>
    <property type="molecule type" value="Genomic_DNA"/>
</dbReference>
<dbReference type="Proteomes" id="UP000782312">
    <property type="component" value="Unassembled WGS sequence"/>
</dbReference>
<dbReference type="NCBIfam" id="TIGR00427">
    <property type="entry name" value="NAAT family transporter"/>
    <property type="match status" value="1"/>
</dbReference>
<keyword evidence="4 7" id="KW-0812">Transmembrane</keyword>
<evidence type="ECO:0000313" key="9">
    <source>
        <dbReference type="Proteomes" id="UP000782312"/>
    </source>
</evidence>
<keyword evidence="6 7" id="KW-0472">Membrane</keyword>
<keyword evidence="5 7" id="KW-1133">Transmembrane helix</keyword>
<dbReference type="PANTHER" id="PTHR33508:SF1">
    <property type="entry name" value="UPF0056 MEMBRANE PROTEIN YHCE"/>
    <property type="match status" value="1"/>
</dbReference>
<dbReference type="InterPro" id="IPR002771">
    <property type="entry name" value="Multi_antbiot-R_MarC"/>
</dbReference>
<feature type="transmembrane region" description="Helical" evidence="7">
    <location>
        <begin position="184"/>
        <end position="205"/>
    </location>
</feature>
<organism evidence="8 9">
    <name type="scientific">Tectimicrobiota bacterium</name>
    <dbReference type="NCBI Taxonomy" id="2528274"/>
    <lineage>
        <taxon>Bacteria</taxon>
        <taxon>Pseudomonadati</taxon>
        <taxon>Nitrospinota/Tectimicrobiota group</taxon>
        <taxon>Candidatus Tectimicrobiota</taxon>
    </lineage>
</organism>
<reference evidence="8" key="1">
    <citation type="submission" date="2020-07" db="EMBL/GenBank/DDBJ databases">
        <title>Huge and variable diversity of episymbiotic CPR bacteria and DPANN archaea in groundwater ecosystems.</title>
        <authorList>
            <person name="He C.Y."/>
            <person name="Keren R."/>
            <person name="Whittaker M."/>
            <person name="Farag I.F."/>
            <person name="Doudna J."/>
            <person name="Cate J.H.D."/>
            <person name="Banfield J.F."/>
        </authorList>
    </citation>
    <scope>NUCLEOTIDE SEQUENCE</scope>
    <source>
        <strain evidence="8">NC_groundwater_763_Ag_S-0.2um_68_21</strain>
    </source>
</reference>
<feature type="transmembrane region" description="Helical" evidence="7">
    <location>
        <begin position="67"/>
        <end position="91"/>
    </location>
</feature>
<proteinExistence type="inferred from homology"/>
<comment type="caution">
    <text evidence="7">Lacks conserved residue(s) required for the propagation of feature annotation.</text>
</comment>
<dbReference type="GO" id="GO:0005886">
    <property type="term" value="C:plasma membrane"/>
    <property type="evidence" value="ECO:0007669"/>
    <property type="project" value="UniProtKB-SubCell"/>
</dbReference>
<keyword evidence="3" id="KW-1003">Cell membrane</keyword>
<evidence type="ECO:0000256" key="6">
    <source>
        <dbReference type="ARBA" id="ARBA00023136"/>
    </source>
</evidence>
<sequence>MDLLSSFLLAYSTLFAIVDPIGVAAVFVAMTEANTPAERLRMARAGSLTAGGVLAFFALGGRTLFEIIGITYPAFQIAGGVILLLAALDMVRGERVAVRTSAEEHHAAVAKADIAITPLAVPLLAGPGAISAVLVLSGRGGPAQGAVVLLAIGAITLTSWLALRGSIRLARFLGTLGARVLERLVGLLLTALAVQFIVSGVTAAMGRG</sequence>
<name>A0A932MM33_UNCTE</name>
<evidence type="ECO:0000256" key="3">
    <source>
        <dbReference type="ARBA" id="ARBA00022475"/>
    </source>
</evidence>
<dbReference type="PANTHER" id="PTHR33508">
    <property type="entry name" value="UPF0056 MEMBRANE PROTEIN YHCE"/>
    <property type="match status" value="1"/>
</dbReference>
<protein>
    <recommendedName>
        <fullName evidence="7">UPF0056 membrane protein</fullName>
    </recommendedName>
</protein>
<evidence type="ECO:0000256" key="5">
    <source>
        <dbReference type="ARBA" id="ARBA00022989"/>
    </source>
</evidence>
<comment type="caution">
    <text evidence="8">The sequence shown here is derived from an EMBL/GenBank/DDBJ whole genome shotgun (WGS) entry which is preliminary data.</text>
</comment>
<comment type="similarity">
    <text evidence="2 7">Belongs to the UPF0056 (MarC) family.</text>
</comment>
<evidence type="ECO:0000256" key="2">
    <source>
        <dbReference type="ARBA" id="ARBA00009784"/>
    </source>
</evidence>
<dbReference type="AlphaFoldDB" id="A0A932MM33"/>
<feature type="transmembrane region" description="Helical" evidence="7">
    <location>
        <begin position="143"/>
        <end position="163"/>
    </location>
</feature>
<dbReference type="Pfam" id="PF01914">
    <property type="entry name" value="MarC"/>
    <property type="match status" value="1"/>
</dbReference>
<feature type="transmembrane region" description="Helical" evidence="7">
    <location>
        <begin position="112"/>
        <end position="137"/>
    </location>
</feature>
<feature type="transmembrane region" description="Helical" evidence="7">
    <location>
        <begin position="6"/>
        <end position="30"/>
    </location>
</feature>
<accession>A0A932MM33</accession>
<evidence type="ECO:0000313" key="8">
    <source>
        <dbReference type="EMBL" id="MBI3127210.1"/>
    </source>
</evidence>